<comment type="caution">
    <text evidence="3">The sequence shown here is derived from an EMBL/GenBank/DDBJ whole genome shotgun (WGS) entry which is preliminary data.</text>
</comment>
<evidence type="ECO:0000256" key="2">
    <source>
        <dbReference type="SAM" id="SignalP"/>
    </source>
</evidence>
<dbReference type="PROSITE" id="PS51257">
    <property type="entry name" value="PROKAR_LIPOPROTEIN"/>
    <property type="match status" value="1"/>
</dbReference>
<reference evidence="3" key="1">
    <citation type="journal article" date="2020" name="mSystems">
        <title>Genome- and Community-Level Interaction Insights into Carbon Utilization and Element Cycling Functions of Hydrothermarchaeota in Hydrothermal Sediment.</title>
        <authorList>
            <person name="Zhou Z."/>
            <person name="Liu Y."/>
            <person name="Xu W."/>
            <person name="Pan J."/>
            <person name="Luo Z.H."/>
            <person name="Li M."/>
        </authorList>
    </citation>
    <scope>NUCLEOTIDE SEQUENCE [LARGE SCALE GENOMIC DNA]</scope>
    <source>
        <strain evidence="3">SpSt-508</strain>
    </source>
</reference>
<evidence type="ECO:0008006" key="4">
    <source>
        <dbReference type="Google" id="ProtNLM"/>
    </source>
</evidence>
<feature type="chain" id="PRO_5028092992" description="DUF3299 domain-containing protein" evidence="2">
    <location>
        <begin position="27"/>
        <end position="297"/>
    </location>
</feature>
<name>A0A7C4QSJ6_9PLAN</name>
<dbReference type="Gene3D" id="2.40.50.870">
    <property type="entry name" value="Protein of unknown function (DUF3299)"/>
    <property type="match status" value="1"/>
</dbReference>
<evidence type="ECO:0000256" key="1">
    <source>
        <dbReference type="SAM" id="MobiDB-lite"/>
    </source>
</evidence>
<sequence>MSCSRSRLSRLVASTFAVLMAGCGQNADLSQYKPYDQLPSEERPERAIAASEQPAADREETQSAPTGETPADVPAGEQYDVPPVSALVPVNVVDGSAMMAVLQAVPRASSPPSPTETANRSPSSTGASPQGAATPGTTAAGAATPAQPLPGGIQLLVPHKEFRVEGPQGAWRVSYDDLDLLKVLNMEPVPADADKYFPDWLRSLNGRRIRIRGFMYPQFESTGIERFVLARDNQICCFGRDPKVYDLIEVSMAPGRTTDFILGRPFDVVGVFHIDLYVEEGKPLGLYRIDEALVIDR</sequence>
<dbReference type="EMBL" id="DSVQ01000016">
    <property type="protein sequence ID" value="HGT40346.1"/>
    <property type="molecule type" value="Genomic_DNA"/>
</dbReference>
<protein>
    <recommendedName>
        <fullName evidence="4">DUF3299 domain-containing protein</fullName>
    </recommendedName>
</protein>
<feature type="region of interest" description="Disordered" evidence="1">
    <location>
        <begin position="106"/>
        <end position="152"/>
    </location>
</feature>
<keyword evidence="2" id="KW-0732">Signal</keyword>
<organism evidence="3">
    <name type="scientific">Schlesneria paludicola</name>
    <dbReference type="NCBI Taxonomy" id="360056"/>
    <lineage>
        <taxon>Bacteria</taxon>
        <taxon>Pseudomonadati</taxon>
        <taxon>Planctomycetota</taxon>
        <taxon>Planctomycetia</taxon>
        <taxon>Planctomycetales</taxon>
        <taxon>Planctomycetaceae</taxon>
        <taxon>Schlesneria</taxon>
    </lineage>
</organism>
<feature type="region of interest" description="Disordered" evidence="1">
    <location>
        <begin position="29"/>
        <end position="80"/>
    </location>
</feature>
<gene>
    <name evidence="3" type="ORF">ENS64_13960</name>
</gene>
<proteinExistence type="predicted"/>
<feature type="compositionally biased region" description="Polar residues" evidence="1">
    <location>
        <begin position="115"/>
        <end position="124"/>
    </location>
</feature>
<feature type="signal peptide" evidence="2">
    <location>
        <begin position="1"/>
        <end position="26"/>
    </location>
</feature>
<feature type="compositionally biased region" description="Low complexity" evidence="1">
    <location>
        <begin position="125"/>
        <end position="152"/>
    </location>
</feature>
<evidence type="ECO:0000313" key="3">
    <source>
        <dbReference type="EMBL" id="HGT40346.1"/>
    </source>
</evidence>
<accession>A0A7C4QSJ6</accession>
<dbReference type="AlphaFoldDB" id="A0A7C4QSJ6"/>